<evidence type="ECO:0000259" key="1">
    <source>
        <dbReference type="Pfam" id="PF00534"/>
    </source>
</evidence>
<sequence>MKILALVWEFPPRIVGGIARHVAELYPEIVRLGHQVHLITVEFGQAPGYEIVDGISVHRVPVGTANDFFHWIVLMNEAMGARGAKLLMEDGPFDLVHAHDWLVQDAAVALKYNFKLPVVSTVHATEYGRYNGIWTDTQRYIHLKEFSLVYQSWRTIVCTNYMRGELGRAFGCPWDKMDVIPNGIKASKKERADFDRWAFRRRFAYDHEKIVYYVGRMAYEKGVQFLVEAMPKVLWEHPDAKFVIIGGGNTDHLRRRVGELGLSNKCYFTGFMPDDDLDRFQQVADCAVFPSLYEPFGIVALESFAAGVPVVVSDTGGLPEVVTHTKTGVVTYTGNADSLAWGILEVIRNPGYAQWLKDNARAAVWSRFGWESIARSTVAVYERVAHERQNTPW</sequence>
<dbReference type="Proteomes" id="UP001054846">
    <property type="component" value="Chromosome"/>
</dbReference>
<gene>
    <name evidence="3" type="ORF">ISF26_12940</name>
</gene>
<keyword evidence="4" id="KW-1185">Reference proteome</keyword>
<evidence type="ECO:0000313" key="4">
    <source>
        <dbReference type="Proteomes" id="UP001054846"/>
    </source>
</evidence>
<dbReference type="PANTHER" id="PTHR12526:SF638">
    <property type="entry name" value="SPORE COAT PROTEIN SA"/>
    <property type="match status" value="1"/>
</dbReference>
<dbReference type="PANTHER" id="PTHR12526">
    <property type="entry name" value="GLYCOSYLTRANSFERASE"/>
    <property type="match status" value="1"/>
</dbReference>
<feature type="domain" description="Glycosyl transferase family 1" evidence="1">
    <location>
        <begin position="202"/>
        <end position="361"/>
    </location>
</feature>
<dbReference type="EMBL" id="CP063845">
    <property type="protein sequence ID" value="UFP92739.1"/>
    <property type="molecule type" value="Genomic_DNA"/>
</dbReference>
<dbReference type="SUPFAM" id="SSF53756">
    <property type="entry name" value="UDP-Glycosyltransferase/glycogen phosphorylase"/>
    <property type="match status" value="1"/>
</dbReference>
<dbReference type="CDD" id="cd03801">
    <property type="entry name" value="GT4_PimA-like"/>
    <property type="match status" value="1"/>
</dbReference>
<proteinExistence type="predicted"/>
<organism evidence="3 4">
    <name type="scientific">Gloeobacter morelensis MG652769</name>
    <dbReference type="NCBI Taxonomy" id="2781736"/>
    <lineage>
        <taxon>Bacteria</taxon>
        <taxon>Bacillati</taxon>
        <taxon>Cyanobacteriota</taxon>
        <taxon>Cyanophyceae</taxon>
        <taxon>Gloeobacterales</taxon>
        <taxon>Gloeobacteraceae</taxon>
        <taxon>Gloeobacter</taxon>
        <taxon>Gloeobacter morelensis</taxon>
    </lineage>
</organism>
<reference evidence="3 4" key="1">
    <citation type="journal article" date="2021" name="Genome Biol. Evol.">
        <title>Complete Genome Sequencing of a Novel Gloeobacter Species from a Waterfall Cave in Mexico.</title>
        <authorList>
            <person name="Saw J.H."/>
            <person name="Cardona T."/>
            <person name="Montejano G."/>
        </authorList>
    </citation>
    <scope>NUCLEOTIDE SEQUENCE [LARGE SCALE GENOMIC DNA]</scope>
    <source>
        <strain evidence="3">MG652769</strain>
    </source>
</reference>
<evidence type="ECO:0000313" key="3">
    <source>
        <dbReference type="EMBL" id="UFP92739.1"/>
    </source>
</evidence>
<dbReference type="RefSeq" id="WP_230839730.1">
    <property type="nucleotide sequence ID" value="NZ_CP063845.1"/>
</dbReference>
<protein>
    <submittedName>
        <fullName evidence="3">Glycosyltransferase family 4 protein</fullName>
    </submittedName>
</protein>
<dbReference type="InterPro" id="IPR028098">
    <property type="entry name" value="Glyco_trans_4-like_N"/>
</dbReference>
<dbReference type="Pfam" id="PF13439">
    <property type="entry name" value="Glyco_transf_4"/>
    <property type="match status" value="1"/>
</dbReference>
<name>A0ABY3PGH7_9CYAN</name>
<dbReference type="Pfam" id="PF00534">
    <property type="entry name" value="Glycos_transf_1"/>
    <property type="match status" value="1"/>
</dbReference>
<dbReference type="Gene3D" id="3.40.50.2000">
    <property type="entry name" value="Glycogen Phosphorylase B"/>
    <property type="match status" value="2"/>
</dbReference>
<accession>A0ABY3PGH7</accession>
<feature type="domain" description="Glycosyltransferase subfamily 4-like N-terminal" evidence="2">
    <location>
        <begin position="15"/>
        <end position="186"/>
    </location>
</feature>
<dbReference type="InterPro" id="IPR001296">
    <property type="entry name" value="Glyco_trans_1"/>
</dbReference>
<evidence type="ECO:0000259" key="2">
    <source>
        <dbReference type="Pfam" id="PF13439"/>
    </source>
</evidence>